<dbReference type="EMBL" id="CABEEZ010000112">
    <property type="protein sequence ID" value="VTR44997.1"/>
    <property type="molecule type" value="Genomic_DNA"/>
</dbReference>
<dbReference type="AlphaFoldDB" id="A0A4U9VG49"/>
<dbReference type="GO" id="GO:0016301">
    <property type="term" value="F:kinase activity"/>
    <property type="evidence" value="ECO:0007669"/>
    <property type="project" value="UniProtKB-KW"/>
</dbReference>
<accession>A0A4U9VG49</accession>
<proteinExistence type="predicted"/>
<dbReference type="Gene3D" id="3.40.50.300">
    <property type="entry name" value="P-loop containing nucleotide triphosphate hydrolases"/>
    <property type="match status" value="1"/>
</dbReference>
<sequence>MRSQLVELFIAYGARVKIVYLEVPYAQWQRQNAEREYSVPTDAMARMLSKLEIPQADEAHEVELRVSS</sequence>
<keyword evidence="1" id="KW-0808">Transferase</keyword>
<dbReference type="InterPro" id="IPR027417">
    <property type="entry name" value="P-loop_NTPase"/>
</dbReference>
<dbReference type="Pfam" id="PF13671">
    <property type="entry name" value="AAA_33"/>
    <property type="match status" value="1"/>
</dbReference>
<gene>
    <name evidence="1" type="ORF">NCTC12965_05184</name>
</gene>
<keyword evidence="1" id="KW-0418">Kinase</keyword>
<reference evidence="1" key="1">
    <citation type="submission" date="2019-05" db="EMBL/GenBank/DDBJ databases">
        <authorList>
            <consortium name="Pathogen Informatics"/>
        </authorList>
    </citation>
    <scope>NUCLEOTIDE SEQUENCE [LARGE SCALE GENOMIC DNA]</scope>
    <source>
        <strain evidence="1">NCTC12965</strain>
    </source>
</reference>
<protein>
    <submittedName>
        <fullName evidence="1">Predicted kinase</fullName>
    </submittedName>
</protein>
<organism evidence="1">
    <name type="scientific">Serratia fonticola</name>
    <dbReference type="NCBI Taxonomy" id="47917"/>
    <lineage>
        <taxon>Bacteria</taxon>
        <taxon>Pseudomonadati</taxon>
        <taxon>Pseudomonadota</taxon>
        <taxon>Gammaproteobacteria</taxon>
        <taxon>Enterobacterales</taxon>
        <taxon>Yersiniaceae</taxon>
        <taxon>Serratia</taxon>
    </lineage>
</organism>
<name>A0A4U9VG49_SERFO</name>
<evidence type="ECO:0000313" key="1">
    <source>
        <dbReference type="EMBL" id="VTR44997.1"/>
    </source>
</evidence>